<dbReference type="RefSeq" id="XP_067176946.1">
    <property type="nucleotide sequence ID" value="XM_067321851.1"/>
</dbReference>
<evidence type="ECO:0000256" key="4">
    <source>
        <dbReference type="SAM" id="MobiDB-lite"/>
    </source>
</evidence>
<feature type="compositionally biased region" description="Polar residues" evidence="4">
    <location>
        <begin position="1024"/>
        <end position="1039"/>
    </location>
</feature>
<evidence type="ECO:0000259" key="5">
    <source>
        <dbReference type="SMART" id="SM00479"/>
    </source>
</evidence>
<dbReference type="GO" id="GO:0003676">
    <property type="term" value="F:nucleic acid binding"/>
    <property type="evidence" value="ECO:0007669"/>
    <property type="project" value="InterPro"/>
</dbReference>
<keyword evidence="7" id="KW-1185">Reference proteome</keyword>
<evidence type="ECO:0000313" key="6">
    <source>
        <dbReference type="EMBL" id="KAG5473712.1"/>
    </source>
</evidence>
<dbReference type="InterPro" id="IPR012337">
    <property type="entry name" value="RNaseH-like_sf"/>
</dbReference>
<dbReference type="SMART" id="SM00479">
    <property type="entry name" value="EXOIII"/>
    <property type="match status" value="1"/>
</dbReference>
<dbReference type="PANTHER" id="PTHR23044:SF61">
    <property type="entry name" value="3'-5' EXORIBONUCLEASE 1-RELATED"/>
    <property type="match status" value="1"/>
</dbReference>
<evidence type="ECO:0000313" key="7">
    <source>
        <dbReference type="Proteomes" id="UP000673552"/>
    </source>
</evidence>
<dbReference type="GO" id="GO:0000175">
    <property type="term" value="F:3'-5'-RNA exonuclease activity"/>
    <property type="evidence" value="ECO:0007669"/>
    <property type="project" value="InterPro"/>
</dbReference>
<dbReference type="GeneID" id="92514363"/>
<keyword evidence="3" id="KW-0269">Exonuclease</keyword>
<feature type="region of interest" description="Disordered" evidence="4">
    <location>
        <begin position="467"/>
        <end position="539"/>
    </location>
</feature>
<feature type="compositionally biased region" description="Polar residues" evidence="4">
    <location>
        <begin position="276"/>
        <end position="293"/>
    </location>
</feature>
<organism evidence="6 7">
    <name type="scientific">Leishmania martiniquensis</name>
    <dbReference type="NCBI Taxonomy" id="1580590"/>
    <lineage>
        <taxon>Eukaryota</taxon>
        <taxon>Discoba</taxon>
        <taxon>Euglenozoa</taxon>
        <taxon>Kinetoplastea</taxon>
        <taxon>Metakinetoplastina</taxon>
        <taxon>Trypanosomatida</taxon>
        <taxon>Trypanosomatidae</taxon>
        <taxon>Leishmaniinae</taxon>
        <taxon>Leishmania</taxon>
    </lineage>
</organism>
<evidence type="ECO:0000256" key="3">
    <source>
        <dbReference type="ARBA" id="ARBA00022839"/>
    </source>
</evidence>
<feature type="region of interest" description="Disordered" evidence="4">
    <location>
        <begin position="1020"/>
        <end position="1048"/>
    </location>
</feature>
<dbReference type="Gene3D" id="3.30.420.10">
    <property type="entry name" value="Ribonuclease H-like superfamily/Ribonuclease H"/>
    <property type="match status" value="1"/>
</dbReference>
<feature type="region of interest" description="Disordered" evidence="4">
    <location>
        <begin position="593"/>
        <end position="632"/>
    </location>
</feature>
<feature type="compositionally biased region" description="Polar residues" evidence="4">
    <location>
        <begin position="687"/>
        <end position="706"/>
    </location>
</feature>
<gene>
    <name evidence="6" type="ORF">LSCM1_04342</name>
</gene>
<name>A0A836G2B8_9TRYP</name>
<comment type="caution">
    <text evidence="6">The sequence shown here is derived from an EMBL/GenBank/DDBJ whole genome shotgun (WGS) entry which is preliminary data.</text>
</comment>
<feature type="region of interest" description="Disordered" evidence="4">
    <location>
        <begin position="182"/>
        <end position="318"/>
    </location>
</feature>
<dbReference type="PANTHER" id="PTHR23044">
    <property type="entry name" value="3'-5' EXONUCLEASE ERI1-RELATED"/>
    <property type="match status" value="1"/>
</dbReference>
<dbReference type="CDD" id="cd06133">
    <property type="entry name" value="ERI-1_3'hExo_like"/>
    <property type="match status" value="1"/>
</dbReference>
<dbReference type="InterPro" id="IPR051274">
    <property type="entry name" value="3-5_Exoribonuclease"/>
</dbReference>
<evidence type="ECO:0000256" key="2">
    <source>
        <dbReference type="ARBA" id="ARBA00022801"/>
    </source>
</evidence>
<protein>
    <recommendedName>
        <fullName evidence="5">Exonuclease domain-containing protein</fullName>
    </recommendedName>
</protein>
<feature type="region of interest" description="Disordered" evidence="4">
    <location>
        <begin position="676"/>
        <end position="706"/>
    </location>
</feature>
<dbReference type="InterPro" id="IPR036397">
    <property type="entry name" value="RNaseH_sf"/>
</dbReference>
<reference evidence="7" key="1">
    <citation type="journal article" date="2021" name="Microbiol. Resour. Announc.">
        <title>LGAAP: Leishmaniinae Genome Assembly and Annotation Pipeline.</title>
        <authorList>
            <person name="Almutairi H."/>
            <person name="Urbaniak M.D."/>
            <person name="Bates M.D."/>
            <person name="Jariyapan N."/>
            <person name="Kwakye-Nuako G."/>
            <person name="Thomaz-Soccol V."/>
            <person name="Al-Salem W.S."/>
            <person name="Dillon R.J."/>
            <person name="Bates P.A."/>
            <person name="Gatherer D."/>
        </authorList>
    </citation>
    <scope>NUCLEOTIDE SEQUENCE [LARGE SCALE GENOMIC DNA]</scope>
</reference>
<proteinExistence type="predicted"/>
<feature type="compositionally biased region" description="Low complexity" evidence="4">
    <location>
        <begin position="482"/>
        <end position="494"/>
    </location>
</feature>
<feature type="compositionally biased region" description="Polar residues" evidence="4">
    <location>
        <begin position="521"/>
        <end position="531"/>
    </location>
</feature>
<dbReference type="Proteomes" id="UP000673552">
    <property type="component" value="Unassembled WGS sequence"/>
</dbReference>
<sequence>MVFPKMSDARPAIAKHLPPQPLTAHVEGELPAAAAVDARPPEQPVRLKNAISPLFSAEDENMPLSRQLTQPQAMCASPPADITGGPPSAAIPSSTSAVLGDSCSDVYENRDGAATTCTDYRADSLQGTSKAMQRQHKAADAPQAHRCTGIAGSVTVCRCTADRCRAARALAAELISALIERPPEAPRRAQHPSPMRVVTPSTSPLSPAAAERCSSDSASEGPKGVTHHDASVNSPLSSQGGSTTLSHTFLEAVRNGRVKPARTLAPGTRRAHPQMTPASAASFSPLGSRTASPENGALPRQPSASSNEATASKVTEKAPALSSARKLLELVPEDAAAIPQLLSALREIARSCGSPDILGKAAGGLESFSGDAVPRHPHKKPLGSASPQGTVVPGHDAGIGAVTASSGSRPAAAPAAIKTAHASYDLSAAEEEHWHRVLAHFEVVRGLVVNEHELTRALDETLGAEWRGASRSAGPQADEEAAAAPRASPAMPAEGLRNPRATTLSSLPGATAAGSDARGKTTPSDGETTPTSSSSAVHVAGGAGALRPSAGATSAITIPAQPTASSQSGANVAGAAGVAPAAPARATLNHSARPFHRRTPPSVQQQQRVPCSSAEHRATASTNDAAPPSMKQLSETCATYSPSQQVTMLLDRGTTPPPLSRTQDEGEASLLNFPSTSLSETAAPYQPSASLMSSSPRGGNPSTLGSASFHLETREEMLRRRRAAPNAFYAPMSHKGAAHYPGGPLSAATTPGTFAPSSGAPCVPPFSLNGSAGGARSMPVSPLVSYSAPLGALPCPYEYLLVLDFEATCEEHPPPNYLYEIIEFPVVVVDVRLQRVVAEFHRFVRPRYKRELSPFCKKLTGISQEDVDTAAPLEEVVLQFERWLSHTLPPHARCVFATDGPTDLREFMCYHSVSRQGIRFPALFYQFIDVKQTFACFFGCSQGKIKAMLEVLHMPFEGRLHSGLDDARNIASIVIGLLHYGCNFCEAPLNRLPLNGLPLSGASGVGGSLPLSLPPSMSSAASCRTGSSGPSTRAISNLGTVKESRHTC</sequence>
<feature type="compositionally biased region" description="Polar residues" evidence="4">
    <location>
        <begin position="231"/>
        <end position="247"/>
    </location>
</feature>
<dbReference type="KEGG" id="lmat:92514363"/>
<dbReference type="Pfam" id="PF00929">
    <property type="entry name" value="RNase_T"/>
    <property type="match status" value="1"/>
</dbReference>
<dbReference type="SUPFAM" id="SSF53098">
    <property type="entry name" value="Ribonuclease H-like"/>
    <property type="match status" value="1"/>
</dbReference>
<dbReference type="AlphaFoldDB" id="A0A836G2B8"/>
<dbReference type="InterPro" id="IPR047201">
    <property type="entry name" value="ERI-1_3'hExo-like"/>
</dbReference>
<dbReference type="OrthoDB" id="448399at2759"/>
<keyword evidence="1" id="KW-0540">Nuclease</keyword>
<evidence type="ECO:0000256" key="1">
    <source>
        <dbReference type="ARBA" id="ARBA00022722"/>
    </source>
</evidence>
<feature type="compositionally biased region" description="Polar residues" evidence="4">
    <location>
        <begin position="302"/>
        <end position="313"/>
    </location>
</feature>
<dbReference type="FunFam" id="3.30.420.10:FF:000087">
    <property type="entry name" value="Exonuclease, putative"/>
    <property type="match status" value="1"/>
</dbReference>
<feature type="compositionally biased region" description="Polar residues" evidence="4">
    <location>
        <begin position="601"/>
        <end position="610"/>
    </location>
</feature>
<feature type="domain" description="Exonuclease" evidence="5">
    <location>
        <begin position="799"/>
        <end position="983"/>
    </location>
</feature>
<accession>A0A836G2B8</accession>
<dbReference type="InterPro" id="IPR013520">
    <property type="entry name" value="Ribonucl_H"/>
</dbReference>
<reference evidence="7" key="2">
    <citation type="journal article" date="2021" name="Sci. Data">
        <title>Chromosome-scale genome sequencing, assembly and annotation of six genomes from subfamily Leishmaniinae.</title>
        <authorList>
            <person name="Almutairi H."/>
            <person name="Urbaniak M.D."/>
            <person name="Bates M.D."/>
            <person name="Jariyapan N."/>
            <person name="Kwakye-Nuako G."/>
            <person name="Thomaz Soccol V."/>
            <person name="Al-Salem W.S."/>
            <person name="Dillon R.J."/>
            <person name="Bates P.A."/>
            <person name="Gatherer D."/>
        </authorList>
    </citation>
    <scope>NUCLEOTIDE SEQUENCE [LARGE SCALE GENOMIC DNA]</scope>
</reference>
<keyword evidence="2" id="KW-0378">Hydrolase</keyword>
<dbReference type="EMBL" id="JAFEUZ010000029">
    <property type="protein sequence ID" value="KAG5473712.1"/>
    <property type="molecule type" value="Genomic_DNA"/>
</dbReference>